<dbReference type="AlphaFoldDB" id="D5SMU0"/>
<dbReference type="HOGENOM" id="CLU_2667912_0_0_0"/>
<dbReference type="Proteomes" id="UP000002220">
    <property type="component" value="Chromosome"/>
</dbReference>
<keyword evidence="2" id="KW-1185">Reference proteome</keyword>
<accession>D5SMU0</accession>
<sequence>MDFKRRFTYHTLCIFDSLITYDRDRTGQRSDHTEENASHCPKAKAQADDFLRRLKFNLGITSHDRWPWRRLASRL</sequence>
<organism evidence="1 2">
    <name type="scientific">Planctopirus limnophila (strain ATCC 43296 / DSM 3776 / IFAM 1008 / Mu 290)</name>
    <name type="common">Planctomyces limnophilus</name>
    <dbReference type="NCBI Taxonomy" id="521674"/>
    <lineage>
        <taxon>Bacteria</taxon>
        <taxon>Pseudomonadati</taxon>
        <taxon>Planctomycetota</taxon>
        <taxon>Planctomycetia</taxon>
        <taxon>Planctomycetales</taxon>
        <taxon>Planctomycetaceae</taxon>
        <taxon>Planctopirus</taxon>
    </lineage>
</organism>
<dbReference type="EMBL" id="CP001744">
    <property type="protein sequence ID" value="ADG67995.1"/>
    <property type="molecule type" value="Genomic_DNA"/>
</dbReference>
<evidence type="ECO:0000313" key="2">
    <source>
        <dbReference type="Proteomes" id="UP000002220"/>
    </source>
</evidence>
<dbReference type="KEGG" id="plm:Plim_2169"/>
<proteinExistence type="predicted"/>
<name>D5SMU0_PLAL2</name>
<dbReference type="STRING" id="521674.Plim_2169"/>
<gene>
    <name evidence="1" type="ordered locus">Plim_2169</name>
</gene>
<evidence type="ECO:0000313" key="1">
    <source>
        <dbReference type="EMBL" id="ADG67995.1"/>
    </source>
</evidence>
<reference evidence="1 2" key="1">
    <citation type="journal article" date="2010" name="Stand. Genomic Sci.">
        <title>Complete genome sequence of Planctomyces limnophilus type strain (Mu 290).</title>
        <authorList>
            <person name="Labutti K."/>
            <person name="Sikorski J."/>
            <person name="Schneider S."/>
            <person name="Nolan M."/>
            <person name="Lucas S."/>
            <person name="Glavina Del Rio T."/>
            <person name="Tice H."/>
            <person name="Cheng J.F."/>
            <person name="Goodwin L."/>
            <person name="Pitluck S."/>
            <person name="Liolios K."/>
            <person name="Ivanova N."/>
            <person name="Mavromatis K."/>
            <person name="Mikhailova N."/>
            <person name="Pati A."/>
            <person name="Chen A."/>
            <person name="Palaniappan K."/>
            <person name="Land M."/>
            <person name="Hauser L."/>
            <person name="Chang Y.J."/>
            <person name="Jeffries C.D."/>
            <person name="Tindall B.J."/>
            <person name="Rohde M."/>
            <person name="Goker M."/>
            <person name="Woyke T."/>
            <person name="Bristow J."/>
            <person name="Eisen J.A."/>
            <person name="Markowitz V."/>
            <person name="Hugenholtz P."/>
            <person name="Kyrpides N.C."/>
            <person name="Klenk H.P."/>
            <person name="Lapidus A."/>
        </authorList>
    </citation>
    <scope>NUCLEOTIDE SEQUENCE [LARGE SCALE GENOMIC DNA]</scope>
    <source>
        <strain evidence="2">ATCC 43296 / DSM 3776 / IFAM 1008 / 290</strain>
    </source>
</reference>
<protein>
    <submittedName>
        <fullName evidence="1">Uncharacterized protein</fullName>
    </submittedName>
</protein>